<dbReference type="PRINTS" id="PR00080">
    <property type="entry name" value="SDRFAMILY"/>
</dbReference>
<dbReference type="SUPFAM" id="SSF51735">
    <property type="entry name" value="NAD(P)-binding Rossmann-fold domains"/>
    <property type="match status" value="1"/>
</dbReference>
<name>A0ABX8AQE1_9HYPH</name>
<dbReference type="Pfam" id="PF00106">
    <property type="entry name" value="adh_short"/>
    <property type="match status" value="1"/>
</dbReference>
<protein>
    <submittedName>
        <fullName evidence="5">SDR family NAD(P)-dependent oxidoreductase</fullName>
    </submittedName>
</protein>
<dbReference type="PANTHER" id="PTHR44169:SF6">
    <property type="entry name" value="NADPH-DEPENDENT 1-ACYLDIHYDROXYACETONE PHOSPHATE REDUCTASE"/>
    <property type="match status" value="1"/>
</dbReference>
<keyword evidence="2" id="KW-0560">Oxidoreductase</keyword>
<evidence type="ECO:0000313" key="5">
    <source>
        <dbReference type="EMBL" id="QUS55869.1"/>
    </source>
</evidence>
<evidence type="ECO:0000313" key="6">
    <source>
        <dbReference type="Proteomes" id="UP000680706"/>
    </source>
</evidence>
<dbReference type="PROSITE" id="PS00061">
    <property type="entry name" value="ADH_SHORT"/>
    <property type="match status" value="1"/>
</dbReference>
<dbReference type="InterPro" id="IPR002347">
    <property type="entry name" value="SDR_fam"/>
</dbReference>
<dbReference type="Gene3D" id="3.40.50.720">
    <property type="entry name" value="NAD(P)-binding Rossmann-like Domain"/>
    <property type="match status" value="1"/>
</dbReference>
<dbReference type="InterPro" id="IPR020904">
    <property type="entry name" value="Sc_DH/Rdtase_CS"/>
</dbReference>
<dbReference type="EMBL" id="CP074126">
    <property type="protein sequence ID" value="QUS55869.1"/>
    <property type="molecule type" value="Genomic_DNA"/>
</dbReference>
<evidence type="ECO:0000256" key="3">
    <source>
        <dbReference type="RuleBase" id="RU000363"/>
    </source>
</evidence>
<dbReference type="Proteomes" id="UP000680706">
    <property type="component" value="Chromosome"/>
</dbReference>
<comment type="similarity">
    <text evidence="1 3">Belongs to the short-chain dehydrogenases/reductases (SDR) family.</text>
</comment>
<evidence type="ECO:0000256" key="1">
    <source>
        <dbReference type="ARBA" id="ARBA00006484"/>
    </source>
</evidence>
<organism evidence="5 6">
    <name type="scientific">Pseudovibrio brasiliensis</name>
    <dbReference type="NCBI Taxonomy" id="1898042"/>
    <lineage>
        <taxon>Bacteria</taxon>
        <taxon>Pseudomonadati</taxon>
        <taxon>Pseudomonadota</taxon>
        <taxon>Alphaproteobacteria</taxon>
        <taxon>Hyphomicrobiales</taxon>
        <taxon>Stappiaceae</taxon>
        <taxon>Pseudovibrio</taxon>
    </lineage>
</organism>
<dbReference type="PRINTS" id="PR00081">
    <property type="entry name" value="GDHRDH"/>
</dbReference>
<sequence length="270" mass="29194">MLPLITYLKSGELLMNSVLISGASKGLGAAMLKAFTVNGWQAIGTSRQGGTLEELDVCDEDSVIALRNRINLVPDCLILNAGSGIAGPIEMTAASEAARQIDTNLLGVDRMVRAFLPDMRKRRSGTIVIIGSIASRLPIPFQALYSASKAAIANYAAALSMEVAPFGLHVMLVEPGDHRTDFGAARRRSPSDNDPYEPSTTRAINSMARSEESGNDPERFANLVVRACMLVKPPHRLTITTPTERMLLILSAILPRRMMLKATRKAFCQA</sequence>
<reference evidence="5 6" key="1">
    <citation type="journal article" date="2021" name="Angew. Chem. Int. Ed. Engl.">
        <title>A novel family of nonribosomal peptides modulate collective behavior in Pseudovibrio bacteria isolated from marine sponges.</title>
        <authorList>
            <person name="Ioca L.P."/>
            <person name="Dai Y."/>
            <person name="Kunakom S."/>
            <person name="Diaz-Espinosa J."/>
            <person name="Krunic A."/>
            <person name="Crnkovic C.M."/>
            <person name="Orjala J."/>
            <person name="Sanchez L.M."/>
            <person name="Ferreira A.G."/>
            <person name="Berlinck R.G.S."/>
            <person name="Eustaquio A.S."/>
        </authorList>
    </citation>
    <scope>NUCLEOTIDE SEQUENCE [LARGE SCALE GENOMIC DNA]</scope>
    <source>
        <strain evidence="5 6">Ab134</strain>
    </source>
</reference>
<dbReference type="PANTHER" id="PTHR44169">
    <property type="entry name" value="NADPH-DEPENDENT 1-ACYLDIHYDROXYACETONE PHOSPHATE REDUCTASE"/>
    <property type="match status" value="1"/>
</dbReference>
<feature type="region of interest" description="Disordered" evidence="4">
    <location>
        <begin position="181"/>
        <end position="200"/>
    </location>
</feature>
<dbReference type="InterPro" id="IPR036291">
    <property type="entry name" value="NAD(P)-bd_dom_sf"/>
</dbReference>
<evidence type="ECO:0000256" key="2">
    <source>
        <dbReference type="ARBA" id="ARBA00023002"/>
    </source>
</evidence>
<gene>
    <name evidence="5" type="ORF">KGB56_21725</name>
</gene>
<accession>A0ABX8AQE1</accession>
<evidence type="ECO:0000256" key="4">
    <source>
        <dbReference type="SAM" id="MobiDB-lite"/>
    </source>
</evidence>
<proteinExistence type="inferred from homology"/>
<keyword evidence="6" id="KW-1185">Reference proteome</keyword>